<dbReference type="EMBL" id="QSJG01000016">
    <property type="protein sequence ID" value="RHD54151.1"/>
    <property type="molecule type" value="Genomic_DNA"/>
</dbReference>
<evidence type="ECO:0000313" key="5">
    <source>
        <dbReference type="EMBL" id="RHD54151.1"/>
    </source>
</evidence>
<comment type="caution">
    <text evidence="4">The sequence shown here is derived from an EMBL/GenBank/DDBJ whole genome shotgun (WGS) entry which is preliminary data.</text>
</comment>
<feature type="domain" description="Protein FecR C-terminal" evidence="3">
    <location>
        <begin position="183"/>
        <end position="250"/>
    </location>
</feature>
<dbReference type="Pfam" id="PF16344">
    <property type="entry name" value="FecR_C"/>
    <property type="match status" value="1"/>
</dbReference>
<keyword evidence="1" id="KW-1133">Transmembrane helix</keyword>
<keyword evidence="1" id="KW-0812">Transmembrane</keyword>
<reference evidence="6 7" key="1">
    <citation type="submission" date="2018-08" db="EMBL/GenBank/DDBJ databases">
        <title>A genome reference for cultivated species of the human gut microbiota.</title>
        <authorList>
            <person name="Zou Y."/>
            <person name="Xue W."/>
            <person name="Luo G."/>
        </authorList>
    </citation>
    <scope>NUCLEOTIDE SEQUENCE [LARGE SCALE GENOMIC DNA]</scope>
    <source>
        <strain evidence="5 7">AM31-10</strain>
        <strain evidence="4 6">OM06-2</strain>
    </source>
</reference>
<dbReference type="InterPro" id="IPR006860">
    <property type="entry name" value="FecR"/>
</dbReference>
<dbReference type="Proteomes" id="UP000284361">
    <property type="component" value="Unassembled WGS sequence"/>
</dbReference>
<accession>A0A3E4Z4X2</accession>
<dbReference type="AlphaFoldDB" id="A0A3E4Z4X2"/>
<dbReference type="Gene3D" id="2.60.120.1440">
    <property type="match status" value="1"/>
</dbReference>
<evidence type="ECO:0000259" key="2">
    <source>
        <dbReference type="Pfam" id="PF04773"/>
    </source>
</evidence>
<dbReference type="PANTHER" id="PTHR30273:SF2">
    <property type="entry name" value="PROTEIN FECR"/>
    <property type="match status" value="1"/>
</dbReference>
<dbReference type="EMBL" id="QSTW01000025">
    <property type="protein sequence ID" value="RGM86682.1"/>
    <property type="molecule type" value="Genomic_DNA"/>
</dbReference>
<name>A0A3E4Z4X2_9BACT</name>
<evidence type="ECO:0000259" key="3">
    <source>
        <dbReference type="Pfam" id="PF16344"/>
    </source>
</evidence>
<evidence type="ECO:0000313" key="4">
    <source>
        <dbReference type="EMBL" id="RGM86682.1"/>
    </source>
</evidence>
<evidence type="ECO:0000313" key="6">
    <source>
        <dbReference type="Proteomes" id="UP000260814"/>
    </source>
</evidence>
<evidence type="ECO:0000313" key="7">
    <source>
        <dbReference type="Proteomes" id="UP000284361"/>
    </source>
</evidence>
<dbReference type="InterPro" id="IPR032508">
    <property type="entry name" value="FecR_C"/>
</dbReference>
<sequence>MKDGWKQISCRLDFRSRSRRWYRYGYAASFLICLLTVSLWLLKTGEVSVTQIVTTGKGESKTVTLPDGSLVRLNPSSEIAFQQAFEDTVRQVRLKGEAWFNVTHHADKPFIVNTQNLTTRVLGTRFCVDDYPKNGQVAVYLQTGSVEINSADSSHSHVLHPGEYLVYDKSTHQIHISARKPPYLYFRNASLEEIRYSLERKFNIPIKLEGISEEKYTLEFDSTATVREVLETLCVLDEHLTWRIGHNHTIILSIKHE</sequence>
<dbReference type="PANTHER" id="PTHR30273">
    <property type="entry name" value="PERIPLASMIC SIGNAL SENSOR AND SIGMA FACTOR ACTIVATOR FECR-RELATED"/>
    <property type="match status" value="1"/>
</dbReference>
<dbReference type="Pfam" id="PF04773">
    <property type="entry name" value="FecR"/>
    <property type="match status" value="1"/>
</dbReference>
<proteinExistence type="predicted"/>
<evidence type="ECO:0000256" key="1">
    <source>
        <dbReference type="SAM" id="Phobius"/>
    </source>
</evidence>
<protein>
    <submittedName>
        <fullName evidence="4">FecR family protein</fullName>
    </submittedName>
</protein>
<feature type="domain" description="FecR protein" evidence="2">
    <location>
        <begin position="53"/>
        <end position="146"/>
    </location>
</feature>
<dbReference type="GO" id="GO:0016989">
    <property type="term" value="F:sigma factor antagonist activity"/>
    <property type="evidence" value="ECO:0007669"/>
    <property type="project" value="TreeGrafter"/>
</dbReference>
<keyword evidence="1" id="KW-0472">Membrane</keyword>
<dbReference type="Gene3D" id="3.55.50.30">
    <property type="match status" value="1"/>
</dbReference>
<feature type="transmembrane region" description="Helical" evidence="1">
    <location>
        <begin position="21"/>
        <end position="42"/>
    </location>
</feature>
<organism evidence="4 6">
    <name type="scientific">Phocaeicola plebeius</name>
    <dbReference type="NCBI Taxonomy" id="310297"/>
    <lineage>
        <taxon>Bacteria</taxon>
        <taxon>Pseudomonadati</taxon>
        <taxon>Bacteroidota</taxon>
        <taxon>Bacteroidia</taxon>
        <taxon>Bacteroidales</taxon>
        <taxon>Bacteroidaceae</taxon>
        <taxon>Phocaeicola</taxon>
    </lineage>
</organism>
<gene>
    <name evidence="5" type="ORF">DW789_09060</name>
    <name evidence="4" type="ORF">DXB87_14915</name>
</gene>
<dbReference type="Proteomes" id="UP000260814">
    <property type="component" value="Unassembled WGS sequence"/>
</dbReference>
<dbReference type="InterPro" id="IPR012373">
    <property type="entry name" value="Ferrdict_sens_TM"/>
</dbReference>